<sequence>MESLEYQEIYITYFNDVYKYTFSLCKNKDIAEEVTQETFFKALRNIDDFNGSCKLFSWLCQIAKNTLYNYLKKQKKFVQIDEEIISKDLSLDIERDYLNKEQARNLHQILHNLKEPYKEVFFLRVFAELSFKQIGEIFNKTDSWARVVYYRAKNKIQEEIK</sequence>
<dbReference type="GO" id="GO:0016987">
    <property type="term" value="F:sigma factor activity"/>
    <property type="evidence" value="ECO:0007669"/>
    <property type="project" value="UniProtKB-KW"/>
</dbReference>
<dbReference type="Gene3D" id="1.10.10.10">
    <property type="entry name" value="Winged helix-like DNA-binding domain superfamily/Winged helix DNA-binding domain"/>
    <property type="match status" value="1"/>
</dbReference>
<comment type="similarity">
    <text evidence="1">Belongs to the sigma-70 factor family. ECF subfamily.</text>
</comment>
<keyword evidence="5" id="KW-0804">Transcription</keyword>
<dbReference type="InterPro" id="IPR007627">
    <property type="entry name" value="RNA_pol_sigma70_r2"/>
</dbReference>
<keyword evidence="2" id="KW-0805">Transcription regulation</keyword>
<dbReference type="InterPro" id="IPR013249">
    <property type="entry name" value="RNA_pol_sigma70_r4_t2"/>
</dbReference>
<evidence type="ECO:0000313" key="8">
    <source>
        <dbReference type="EMBL" id="CYX42142.1"/>
    </source>
</evidence>
<dbReference type="SUPFAM" id="SSF88946">
    <property type="entry name" value="Sigma2 domain of RNA polymerase sigma factors"/>
    <property type="match status" value="1"/>
</dbReference>
<evidence type="ECO:0000256" key="1">
    <source>
        <dbReference type="ARBA" id="ARBA00010641"/>
    </source>
</evidence>
<dbReference type="InterPro" id="IPR036388">
    <property type="entry name" value="WH-like_DNA-bd_sf"/>
</dbReference>
<feature type="domain" description="RNA polymerase sigma factor 70 region 4 type 2" evidence="7">
    <location>
        <begin position="104"/>
        <end position="155"/>
    </location>
</feature>
<name>A0AB33U8L0_STRSU</name>
<evidence type="ECO:0000313" key="9">
    <source>
        <dbReference type="Proteomes" id="UP000071601"/>
    </source>
</evidence>
<feature type="domain" description="RNA polymerase sigma-70 region 2" evidence="6">
    <location>
        <begin position="12"/>
        <end position="76"/>
    </location>
</feature>
<dbReference type="EMBL" id="FILR01000006">
    <property type="protein sequence ID" value="CYX42142.1"/>
    <property type="molecule type" value="Genomic_DNA"/>
</dbReference>
<dbReference type="RefSeq" id="WP_044684380.1">
    <property type="nucleotide sequence ID" value="NZ_CEGZ01000007.1"/>
</dbReference>
<dbReference type="Gene3D" id="1.10.1740.10">
    <property type="match status" value="1"/>
</dbReference>
<evidence type="ECO:0000256" key="2">
    <source>
        <dbReference type="ARBA" id="ARBA00023015"/>
    </source>
</evidence>
<dbReference type="InterPro" id="IPR013324">
    <property type="entry name" value="RNA_pol_sigma_r3/r4-like"/>
</dbReference>
<keyword evidence="3" id="KW-0731">Sigma factor</keyword>
<proteinExistence type="inferred from homology"/>
<keyword evidence="4" id="KW-0238">DNA-binding</keyword>
<protein>
    <submittedName>
        <fullName evidence="8">RNA polymerase sigma factor</fullName>
    </submittedName>
</protein>
<dbReference type="SUPFAM" id="SSF88659">
    <property type="entry name" value="Sigma3 and sigma4 domains of RNA polymerase sigma factors"/>
    <property type="match status" value="1"/>
</dbReference>
<dbReference type="GO" id="GO:0006352">
    <property type="term" value="P:DNA-templated transcription initiation"/>
    <property type="evidence" value="ECO:0007669"/>
    <property type="project" value="InterPro"/>
</dbReference>
<dbReference type="InterPro" id="IPR013325">
    <property type="entry name" value="RNA_pol_sigma_r2"/>
</dbReference>
<evidence type="ECO:0000256" key="4">
    <source>
        <dbReference type="ARBA" id="ARBA00023125"/>
    </source>
</evidence>
<dbReference type="Pfam" id="PF04542">
    <property type="entry name" value="Sigma70_r2"/>
    <property type="match status" value="1"/>
</dbReference>
<gene>
    <name evidence="8" type="primary">sigM</name>
    <name evidence="8" type="ORF">ERS132525_00822</name>
</gene>
<dbReference type="PANTHER" id="PTHR43133:SF8">
    <property type="entry name" value="RNA POLYMERASE SIGMA FACTOR HI_1459-RELATED"/>
    <property type="match status" value="1"/>
</dbReference>
<accession>A0AB33U8L0</accession>
<dbReference type="InterPro" id="IPR039425">
    <property type="entry name" value="RNA_pol_sigma-70-like"/>
</dbReference>
<dbReference type="Proteomes" id="UP000071601">
    <property type="component" value="Unassembled WGS sequence"/>
</dbReference>
<dbReference type="GO" id="GO:0003677">
    <property type="term" value="F:DNA binding"/>
    <property type="evidence" value="ECO:0007669"/>
    <property type="project" value="UniProtKB-KW"/>
</dbReference>
<dbReference type="InterPro" id="IPR014284">
    <property type="entry name" value="RNA_pol_sigma-70_dom"/>
</dbReference>
<dbReference type="AlphaFoldDB" id="A0AB33U8L0"/>
<evidence type="ECO:0000259" key="7">
    <source>
        <dbReference type="Pfam" id="PF08281"/>
    </source>
</evidence>
<dbReference type="PANTHER" id="PTHR43133">
    <property type="entry name" value="RNA POLYMERASE ECF-TYPE SIGMA FACTO"/>
    <property type="match status" value="1"/>
</dbReference>
<evidence type="ECO:0000256" key="5">
    <source>
        <dbReference type="ARBA" id="ARBA00023163"/>
    </source>
</evidence>
<comment type="caution">
    <text evidence="8">The sequence shown here is derived from an EMBL/GenBank/DDBJ whole genome shotgun (WGS) entry which is preliminary data.</text>
</comment>
<organism evidence="8 9">
    <name type="scientific">Streptococcus suis</name>
    <dbReference type="NCBI Taxonomy" id="1307"/>
    <lineage>
        <taxon>Bacteria</taxon>
        <taxon>Bacillati</taxon>
        <taxon>Bacillota</taxon>
        <taxon>Bacilli</taxon>
        <taxon>Lactobacillales</taxon>
        <taxon>Streptococcaceae</taxon>
        <taxon>Streptococcus</taxon>
    </lineage>
</organism>
<reference evidence="8 9" key="1">
    <citation type="submission" date="2016-02" db="EMBL/GenBank/DDBJ databases">
        <authorList>
            <consortium name="Pathogen Informatics"/>
        </authorList>
    </citation>
    <scope>NUCLEOTIDE SEQUENCE [LARGE SCALE GENOMIC DNA]</scope>
    <source>
        <strain evidence="8 9">SS985</strain>
    </source>
</reference>
<dbReference type="NCBIfam" id="TIGR02937">
    <property type="entry name" value="sigma70-ECF"/>
    <property type="match status" value="1"/>
</dbReference>
<evidence type="ECO:0000259" key="6">
    <source>
        <dbReference type="Pfam" id="PF04542"/>
    </source>
</evidence>
<dbReference type="Pfam" id="PF08281">
    <property type="entry name" value="Sigma70_r4_2"/>
    <property type="match status" value="1"/>
</dbReference>
<evidence type="ECO:0000256" key="3">
    <source>
        <dbReference type="ARBA" id="ARBA00023082"/>
    </source>
</evidence>